<dbReference type="InterPro" id="IPR002182">
    <property type="entry name" value="NB-ARC"/>
</dbReference>
<keyword evidence="8" id="KW-1185">Reference proteome</keyword>
<dbReference type="Pfam" id="PF00805">
    <property type="entry name" value="Pentapeptide"/>
    <property type="match status" value="1"/>
</dbReference>
<feature type="repeat" description="WD" evidence="4">
    <location>
        <begin position="1035"/>
        <end position="1076"/>
    </location>
</feature>
<keyword evidence="2 4" id="KW-0853">WD repeat</keyword>
<sequence>MGGTAHSAQKRKRGVILSAWGWQRLQDAQERTAIAANGGYTYTLEQLSDLTGLSVRSISRLQSCKVAVDRQTLEGFFRAFNLTLTEQDYLQPETAVVQPLHAIAQDWGEAPDVSCFYGRTTELTTLTQWMLQDHCRLIGIVGLGGIGKTALAAKLAEQTKGHFTYVIWRSMRNAPPLESLLAELISFLSGQQETKADVNSLLQCLRQTRCLIVLDNVETLLETRNQAVHYRPGYEAYGELLRVVATTRHQSCFVLTSREKCAQFAQLEGGELAVHGLSLSGSPEAAEALLVATGLAGTNQEQTLYDAPAKALCDRYRCNPLALKIVATTIRDLFGGNIALFLEQNVTLFGDISDLIQQHYSRLSHLEQRVMLWLAINREWVSFTQLQADLQRSVSPIRLMEALQLLEGRSLIETNAGQFTLQPVVMEYATEVLIDRVCHEISDRSSTAPLQPGSFLQSYALIKAQDKDYIRESQIRVILTPLLGRLLSQLGSQKEIVYQLQQILSRLQTECPNQAGYAGGNIINLLCHLHVNLSGYNFSYLSLWQADLQQVDLHQVDFTHSDLSNARFAQPSGSILAVAFSPDSQLLAIGDTHNAVGLWQVADGKPRAVLRGHSGWVWAVAWSLDGHLLASGGEDQNVRLWSTETGACLGSWQGHQGAVRSLAWQPNGHLLASSGDDHDIRLWHRRRQEPVKTLQGHRNWVMSVAWSPDGQTLASASLDQTIRLWDGESGECLKSLTGHDSGIWSIAWSPNGTWLATGSEDHSVKIWDAASGKCLKTLQQKHAGVFAVAWNADSKLLASGGEDRNITIWDTVNDRCLKTLQGHSNSIWTVAWSADGSVLASGSHDQTVRLWSGSNGRSSDCRNLKTLQGYNNAVFAVAWSPDGTTLASSSADHRVKLWLADTGVCLKTLRGHSNWVWGLAWSPDGATLASGSDDCTLRLWSAGTGECFKNLQGHTAWVWGVAWSPDGQRLASGSGDLSIRLWDVQQGQCLNVLQGHSNWVWAVVWSPDGATLASASHDRTVRLWDGKTGNCLNVLEGHANSIESVVWSPDGTTLASASHDHTIRLWDSTTGKCLNVLQGHSNMVRMVAWSPDGTTLASASHDQTIRLWDACTGACLKILEGHTSQVWSVAWRPACQDHSETPDRVLASGSGDETIKLWDTKTGECLKTLRTDRLYEGMIITQATGLTEAQKATLQALGAISD</sequence>
<evidence type="ECO:0000259" key="5">
    <source>
        <dbReference type="Pfam" id="PF00931"/>
    </source>
</evidence>
<feature type="domain" description="IFT122 first beta-propeller" evidence="6">
    <location>
        <begin position="575"/>
        <end position="755"/>
    </location>
</feature>
<feature type="repeat" description="WD" evidence="4">
    <location>
        <begin position="867"/>
        <end position="908"/>
    </location>
</feature>
<dbReference type="PROSITE" id="PS50082">
    <property type="entry name" value="WD_REPEATS_2"/>
    <property type="match status" value="14"/>
</dbReference>
<dbReference type="GO" id="GO:0043531">
    <property type="term" value="F:ADP binding"/>
    <property type="evidence" value="ECO:0007669"/>
    <property type="project" value="InterPro"/>
</dbReference>
<dbReference type="Pfam" id="PF00400">
    <property type="entry name" value="WD40"/>
    <property type="match status" value="9"/>
</dbReference>
<dbReference type="PROSITE" id="PS00678">
    <property type="entry name" value="WD_REPEATS_1"/>
    <property type="match status" value="4"/>
</dbReference>
<dbReference type="SUPFAM" id="SSF50978">
    <property type="entry name" value="WD40 repeat-like"/>
    <property type="match status" value="2"/>
</dbReference>
<dbReference type="OrthoDB" id="434800at2"/>
<dbReference type="Gene3D" id="2.130.10.10">
    <property type="entry name" value="YVTN repeat-like/Quinoprotein amine dehydrogenase"/>
    <property type="match status" value="6"/>
</dbReference>
<dbReference type="InterPro" id="IPR036322">
    <property type="entry name" value="WD40_repeat_dom_sf"/>
</dbReference>
<dbReference type="Gene3D" id="2.160.20.80">
    <property type="entry name" value="E3 ubiquitin-protein ligase SopA"/>
    <property type="match status" value="1"/>
</dbReference>
<organism evidence="7 8">
    <name type="scientific">Stenomitos frigidus ULC18</name>
    <dbReference type="NCBI Taxonomy" id="2107698"/>
    <lineage>
        <taxon>Bacteria</taxon>
        <taxon>Bacillati</taxon>
        <taxon>Cyanobacteriota</taxon>
        <taxon>Cyanophyceae</taxon>
        <taxon>Leptolyngbyales</taxon>
        <taxon>Leptolyngbyaceae</taxon>
        <taxon>Stenomitos</taxon>
    </lineage>
</organism>
<evidence type="ECO:0000256" key="4">
    <source>
        <dbReference type="PROSITE-ProRule" id="PRU00221"/>
    </source>
</evidence>
<evidence type="ECO:0000259" key="6">
    <source>
        <dbReference type="Pfam" id="PF23381"/>
    </source>
</evidence>
<dbReference type="InterPro" id="IPR001680">
    <property type="entry name" value="WD40_rpt"/>
</dbReference>
<accession>A0A2T1E2W7</accession>
<dbReference type="PANTHER" id="PTHR19848">
    <property type="entry name" value="WD40 REPEAT PROTEIN"/>
    <property type="match status" value="1"/>
</dbReference>
<gene>
    <name evidence="7" type="ORF">C7B82_17820</name>
</gene>
<dbReference type="SUPFAM" id="SSF52540">
    <property type="entry name" value="P-loop containing nucleoside triphosphate hydrolases"/>
    <property type="match status" value="1"/>
</dbReference>
<feature type="repeat" description="WD" evidence="4">
    <location>
        <begin position="820"/>
        <end position="852"/>
    </location>
</feature>
<feature type="repeat" description="WD" evidence="4">
    <location>
        <begin position="909"/>
        <end position="950"/>
    </location>
</feature>
<evidence type="ECO:0000313" key="7">
    <source>
        <dbReference type="EMBL" id="PSB27077.1"/>
    </source>
</evidence>
<dbReference type="PANTHER" id="PTHR19848:SF8">
    <property type="entry name" value="F-BOX AND WD REPEAT DOMAIN CONTAINING 7"/>
    <property type="match status" value="1"/>
</dbReference>
<dbReference type="SMART" id="SM00320">
    <property type="entry name" value="WD40"/>
    <property type="match status" value="14"/>
</dbReference>
<reference evidence="7 8" key="2">
    <citation type="submission" date="2018-03" db="EMBL/GenBank/DDBJ databases">
        <title>The ancient ancestry and fast evolution of plastids.</title>
        <authorList>
            <person name="Moore K.R."/>
            <person name="Magnabosco C."/>
            <person name="Momper L."/>
            <person name="Gold D.A."/>
            <person name="Bosak T."/>
            <person name="Fournier G.P."/>
        </authorList>
    </citation>
    <scope>NUCLEOTIDE SEQUENCE [LARGE SCALE GENOMIC DNA]</scope>
    <source>
        <strain evidence="7 8">ULC18</strain>
    </source>
</reference>
<dbReference type="Pfam" id="PF00931">
    <property type="entry name" value="NB-ARC"/>
    <property type="match status" value="1"/>
</dbReference>
<dbReference type="PROSITE" id="PS50294">
    <property type="entry name" value="WD_REPEATS_REGION"/>
    <property type="match status" value="13"/>
</dbReference>
<dbReference type="CDD" id="cd00200">
    <property type="entry name" value="WD40"/>
    <property type="match status" value="2"/>
</dbReference>
<dbReference type="InterPro" id="IPR015943">
    <property type="entry name" value="WD40/YVTN_repeat-like_dom_sf"/>
</dbReference>
<dbReference type="Gene3D" id="3.40.50.300">
    <property type="entry name" value="P-loop containing nucleotide triphosphate hydrolases"/>
    <property type="match status" value="1"/>
</dbReference>
<feature type="repeat" description="WD" evidence="4">
    <location>
        <begin position="778"/>
        <end position="819"/>
    </location>
</feature>
<dbReference type="InterPro" id="IPR001646">
    <property type="entry name" value="5peptide_repeat"/>
</dbReference>
<feature type="repeat" description="WD" evidence="4">
    <location>
        <begin position="951"/>
        <end position="992"/>
    </location>
</feature>
<feature type="repeat" description="WD" evidence="4">
    <location>
        <begin position="694"/>
        <end position="735"/>
    </location>
</feature>
<dbReference type="AlphaFoldDB" id="A0A2T1E2W7"/>
<dbReference type="FunFam" id="2.130.10.10:FF:000228">
    <property type="entry name" value="COMPASS-like H3K4 histone methylase component WDR5A"/>
    <property type="match status" value="1"/>
</dbReference>
<comment type="caution">
    <text evidence="7">The sequence shown here is derived from an EMBL/GenBank/DDBJ whole genome shotgun (WGS) entry which is preliminary data.</text>
</comment>
<dbReference type="InterPro" id="IPR019775">
    <property type="entry name" value="WD40_repeat_CS"/>
</dbReference>
<reference evidence="8" key="1">
    <citation type="submission" date="2018-02" db="EMBL/GenBank/DDBJ databases">
        <authorList>
            <person name="Moore K."/>
            <person name="Momper L."/>
        </authorList>
    </citation>
    <scope>NUCLEOTIDE SEQUENCE [LARGE SCALE GENOMIC DNA]</scope>
    <source>
        <strain evidence="8">ULC18</strain>
    </source>
</reference>
<protein>
    <recommendedName>
        <fullName evidence="1">Intraflagellar transport protein 122 homolog</fullName>
    </recommendedName>
</protein>
<dbReference type="InterPro" id="IPR020472">
    <property type="entry name" value="WD40_PAC1"/>
</dbReference>
<dbReference type="InterPro" id="IPR027417">
    <property type="entry name" value="P-loop_NTPase"/>
</dbReference>
<feature type="repeat" description="WD" evidence="4">
    <location>
        <begin position="993"/>
        <end position="1034"/>
    </location>
</feature>
<feature type="domain" description="NB-ARC" evidence="5">
    <location>
        <begin position="121"/>
        <end position="252"/>
    </location>
</feature>
<evidence type="ECO:0000313" key="8">
    <source>
        <dbReference type="Proteomes" id="UP000239576"/>
    </source>
</evidence>
<dbReference type="SUPFAM" id="SSF141571">
    <property type="entry name" value="Pentapeptide repeat-like"/>
    <property type="match status" value="1"/>
</dbReference>
<dbReference type="Pfam" id="PF23381">
    <property type="entry name" value="Beta-prop_IFT122_1st"/>
    <property type="match status" value="1"/>
</dbReference>
<dbReference type="InterPro" id="IPR056153">
    <property type="entry name" value="Beta-prop_IFT122_1st"/>
</dbReference>
<feature type="repeat" description="WD" evidence="4">
    <location>
        <begin position="610"/>
        <end position="651"/>
    </location>
</feature>
<feature type="repeat" description="WD" evidence="4">
    <location>
        <begin position="652"/>
        <end position="693"/>
    </location>
</feature>
<proteinExistence type="predicted"/>
<feature type="repeat" description="WD" evidence="4">
    <location>
        <begin position="568"/>
        <end position="609"/>
    </location>
</feature>
<feature type="repeat" description="WD" evidence="4">
    <location>
        <begin position="1077"/>
        <end position="1118"/>
    </location>
</feature>
<keyword evidence="3" id="KW-0677">Repeat</keyword>
<dbReference type="PRINTS" id="PR00320">
    <property type="entry name" value="GPROTEINBRPT"/>
</dbReference>
<evidence type="ECO:0000256" key="3">
    <source>
        <dbReference type="ARBA" id="ARBA00022737"/>
    </source>
</evidence>
<feature type="repeat" description="WD" evidence="4">
    <location>
        <begin position="1119"/>
        <end position="1168"/>
    </location>
</feature>
<dbReference type="Proteomes" id="UP000239576">
    <property type="component" value="Unassembled WGS sequence"/>
</dbReference>
<evidence type="ECO:0000256" key="1">
    <source>
        <dbReference type="ARBA" id="ARBA00019442"/>
    </source>
</evidence>
<dbReference type="PRINTS" id="PR00364">
    <property type="entry name" value="DISEASERSIST"/>
</dbReference>
<evidence type="ECO:0000256" key="2">
    <source>
        <dbReference type="ARBA" id="ARBA00022574"/>
    </source>
</evidence>
<name>A0A2T1E2W7_9CYAN</name>
<feature type="repeat" description="WD" evidence="4">
    <location>
        <begin position="736"/>
        <end position="777"/>
    </location>
</feature>
<dbReference type="EMBL" id="PVWK01000098">
    <property type="protein sequence ID" value="PSB27077.1"/>
    <property type="molecule type" value="Genomic_DNA"/>
</dbReference>